<dbReference type="CDD" id="cd07814">
    <property type="entry name" value="SRPBCC_CalC_Aha1-like"/>
    <property type="match status" value="1"/>
</dbReference>
<gene>
    <name evidence="3" type="ORF">FB466_2705</name>
</gene>
<feature type="domain" description="Activator of Hsp90 ATPase homologue 1/2-like C-terminal" evidence="2">
    <location>
        <begin position="11"/>
        <end position="156"/>
    </location>
</feature>
<evidence type="ECO:0000313" key="3">
    <source>
        <dbReference type="EMBL" id="TQM57709.1"/>
    </source>
</evidence>
<dbReference type="Proteomes" id="UP000318331">
    <property type="component" value="Unassembled WGS sequence"/>
</dbReference>
<dbReference type="InterPro" id="IPR023393">
    <property type="entry name" value="START-like_dom_sf"/>
</dbReference>
<evidence type="ECO:0000256" key="1">
    <source>
        <dbReference type="ARBA" id="ARBA00006817"/>
    </source>
</evidence>
<name>A0A543HHC9_9MICO</name>
<proteinExistence type="inferred from homology"/>
<keyword evidence="4" id="KW-1185">Reference proteome</keyword>
<comment type="caution">
    <text evidence="3">The sequence shown here is derived from an EMBL/GenBank/DDBJ whole genome shotgun (WGS) entry which is preliminary data.</text>
</comment>
<dbReference type="EMBL" id="VFPN01000004">
    <property type="protein sequence ID" value="TQM57709.1"/>
    <property type="molecule type" value="Genomic_DNA"/>
</dbReference>
<reference evidence="3 4" key="1">
    <citation type="submission" date="2019-06" db="EMBL/GenBank/DDBJ databases">
        <title>Sequencing the genomes of 1000 actinobacteria strains.</title>
        <authorList>
            <person name="Klenk H.-P."/>
        </authorList>
    </citation>
    <scope>NUCLEOTIDE SEQUENCE [LARGE SCALE GENOMIC DNA]</scope>
    <source>
        <strain evidence="3 4">DSM 18031</strain>
    </source>
</reference>
<dbReference type="AlphaFoldDB" id="A0A543HHC9"/>
<dbReference type="Pfam" id="PF08327">
    <property type="entry name" value="AHSA1"/>
    <property type="match status" value="1"/>
</dbReference>
<dbReference type="RefSeq" id="WP_141919020.1">
    <property type="nucleotide sequence ID" value="NZ_BAAAYS010000015.1"/>
</dbReference>
<organism evidence="3 4">
    <name type="scientific">Klugiella xanthotipulae</name>
    <dbReference type="NCBI Taxonomy" id="244735"/>
    <lineage>
        <taxon>Bacteria</taxon>
        <taxon>Bacillati</taxon>
        <taxon>Actinomycetota</taxon>
        <taxon>Actinomycetes</taxon>
        <taxon>Micrococcales</taxon>
        <taxon>Microbacteriaceae</taxon>
        <taxon>Klugiella</taxon>
    </lineage>
</organism>
<dbReference type="Gene3D" id="3.30.530.20">
    <property type="match status" value="1"/>
</dbReference>
<protein>
    <submittedName>
        <fullName evidence="3">Uncharacterized protein YndB with AHSA1/START domain</fullName>
    </submittedName>
</protein>
<accession>A0A543HHC9</accession>
<dbReference type="InterPro" id="IPR013538">
    <property type="entry name" value="ASHA1/2-like_C"/>
</dbReference>
<evidence type="ECO:0000259" key="2">
    <source>
        <dbReference type="Pfam" id="PF08327"/>
    </source>
</evidence>
<dbReference type="OrthoDB" id="6388102at2"/>
<sequence>MTMHTFTATINAPATRVWDVMLADASYREWTAAFNPGSYYTGSWNGGDTIRFLGPNDDGTVGGLLGLVTESRRGEYVSVRYLGLVERSEDDTTSEHAQAWAGATETYRFAERDGVTTLTVELNTETLPQTPELTHVMAMMADVWPPALATLTALVEATPPAS</sequence>
<evidence type="ECO:0000313" key="4">
    <source>
        <dbReference type="Proteomes" id="UP000318331"/>
    </source>
</evidence>
<comment type="similarity">
    <text evidence="1">Belongs to the AHA1 family.</text>
</comment>
<dbReference type="SUPFAM" id="SSF55961">
    <property type="entry name" value="Bet v1-like"/>
    <property type="match status" value="1"/>
</dbReference>